<name>W7HYS0_9PEZI</name>
<reference evidence="2 3" key="1">
    <citation type="submission" date="2013-05" db="EMBL/GenBank/DDBJ databases">
        <title>Drechslerella stenobrocha genome reveals carnivorous origination and mechanical trapping mechanism of predatory fungi.</title>
        <authorList>
            <person name="Liu X."/>
            <person name="Zhang W."/>
            <person name="Liu K."/>
        </authorList>
    </citation>
    <scope>NUCLEOTIDE SEQUENCE [LARGE SCALE GENOMIC DNA]</scope>
    <source>
        <strain evidence="2 3">248</strain>
    </source>
</reference>
<dbReference type="Proteomes" id="UP000024837">
    <property type="component" value="Unassembled WGS sequence"/>
</dbReference>
<dbReference type="EMBL" id="KI966372">
    <property type="protein sequence ID" value="EWC48649.1"/>
    <property type="molecule type" value="Genomic_DNA"/>
</dbReference>
<evidence type="ECO:0000313" key="3">
    <source>
        <dbReference type="Proteomes" id="UP000024837"/>
    </source>
</evidence>
<gene>
    <name evidence="2" type="ORF">DRE_01871</name>
</gene>
<dbReference type="AlphaFoldDB" id="W7HYS0"/>
<accession>W7HYS0</accession>
<organism evidence="2 3">
    <name type="scientific">Drechslerella stenobrocha 248</name>
    <dbReference type="NCBI Taxonomy" id="1043628"/>
    <lineage>
        <taxon>Eukaryota</taxon>
        <taxon>Fungi</taxon>
        <taxon>Dikarya</taxon>
        <taxon>Ascomycota</taxon>
        <taxon>Pezizomycotina</taxon>
        <taxon>Orbiliomycetes</taxon>
        <taxon>Orbiliales</taxon>
        <taxon>Orbiliaceae</taxon>
        <taxon>Drechslerella</taxon>
    </lineage>
</organism>
<proteinExistence type="predicted"/>
<evidence type="ECO:0000313" key="2">
    <source>
        <dbReference type="EMBL" id="EWC48649.1"/>
    </source>
</evidence>
<keyword evidence="3" id="KW-1185">Reference proteome</keyword>
<evidence type="ECO:0000256" key="1">
    <source>
        <dbReference type="SAM" id="MobiDB-lite"/>
    </source>
</evidence>
<dbReference type="HOGENOM" id="CLU_2320346_0_0_1"/>
<sequence length="99" mass="11006">MPSEPEPELAEAISAAVARGPSTRLIDGHLAVWVQVRMDDGVIYAGLYMGRYYQFEFDLDHPFVSDERNQENEEPNGAARNGVAPLDGDHDWPGGIEMF</sequence>
<protein>
    <submittedName>
        <fullName evidence="2">Uncharacterized protein</fullName>
    </submittedName>
</protein>
<feature type="region of interest" description="Disordered" evidence="1">
    <location>
        <begin position="64"/>
        <end position="99"/>
    </location>
</feature>